<keyword evidence="3" id="KW-0520">NAD</keyword>
<dbReference type="Proteomes" id="UP001642487">
    <property type="component" value="Chromosome 11"/>
</dbReference>
<dbReference type="PANTHER" id="PTHR32009">
    <property type="entry name" value="TMV RESISTANCE PROTEIN N-LIKE"/>
    <property type="match status" value="1"/>
</dbReference>
<evidence type="ECO:0000256" key="3">
    <source>
        <dbReference type="ARBA" id="ARBA00023027"/>
    </source>
</evidence>
<dbReference type="InterPro" id="IPR000157">
    <property type="entry name" value="TIR_dom"/>
</dbReference>
<keyword evidence="8" id="KW-1185">Reference proteome</keyword>
<reference evidence="7 8" key="1">
    <citation type="submission" date="2024-03" db="EMBL/GenBank/DDBJ databases">
        <authorList>
            <person name="Gkanogiannis A."/>
            <person name="Becerra Lopez-Lavalle L."/>
        </authorList>
    </citation>
    <scope>NUCLEOTIDE SEQUENCE [LARGE SCALE GENOMIC DNA]</scope>
</reference>
<gene>
    <name evidence="7" type="ORF">CITCOLO1_LOCUS5736</name>
</gene>
<protein>
    <recommendedName>
        <fullName evidence="1">ADP-ribosyl cyclase/cyclic ADP-ribose hydrolase</fullName>
        <ecNumber evidence="1">3.2.2.6</ecNumber>
    </recommendedName>
</protein>
<evidence type="ECO:0000256" key="5">
    <source>
        <dbReference type="SAM" id="MobiDB-lite"/>
    </source>
</evidence>
<dbReference type="InterPro" id="IPR035897">
    <property type="entry name" value="Toll_tir_struct_dom_sf"/>
</dbReference>
<name>A0ABP0Y0P4_9ROSI</name>
<evidence type="ECO:0000259" key="6">
    <source>
        <dbReference type="PROSITE" id="PS50104"/>
    </source>
</evidence>
<keyword evidence="2" id="KW-0378">Hydrolase</keyword>
<feature type="domain" description="TIR" evidence="6">
    <location>
        <begin position="25"/>
        <end position="106"/>
    </location>
</feature>
<organism evidence="7 8">
    <name type="scientific">Citrullus colocynthis</name>
    <name type="common">colocynth</name>
    <dbReference type="NCBI Taxonomy" id="252529"/>
    <lineage>
        <taxon>Eukaryota</taxon>
        <taxon>Viridiplantae</taxon>
        <taxon>Streptophyta</taxon>
        <taxon>Embryophyta</taxon>
        <taxon>Tracheophyta</taxon>
        <taxon>Spermatophyta</taxon>
        <taxon>Magnoliopsida</taxon>
        <taxon>eudicotyledons</taxon>
        <taxon>Gunneridae</taxon>
        <taxon>Pentapetalae</taxon>
        <taxon>rosids</taxon>
        <taxon>fabids</taxon>
        <taxon>Cucurbitales</taxon>
        <taxon>Cucurbitaceae</taxon>
        <taxon>Benincaseae</taxon>
        <taxon>Citrullus</taxon>
    </lineage>
</organism>
<accession>A0ABP0Y0P4</accession>
<sequence>MGFPATMERRASITSLSSPPLPPLRKYDVFLSHRAKDTGRGFAADLHEALSTQGIVVFKDDDEEDGGKLLAEKMKAVEESRSWIVVFLGELWGFGLHEGTGEDCNV</sequence>
<evidence type="ECO:0000256" key="1">
    <source>
        <dbReference type="ARBA" id="ARBA00011982"/>
    </source>
</evidence>
<dbReference type="Gene3D" id="3.40.50.10140">
    <property type="entry name" value="Toll/interleukin-1 receptor homology (TIR) domain"/>
    <property type="match status" value="1"/>
</dbReference>
<dbReference type="PROSITE" id="PS50104">
    <property type="entry name" value="TIR"/>
    <property type="match status" value="1"/>
</dbReference>
<dbReference type="EC" id="3.2.2.6" evidence="1"/>
<evidence type="ECO:0000256" key="4">
    <source>
        <dbReference type="ARBA" id="ARBA00047304"/>
    </source>
</evidence>
<dbReference type="Pfam" id="PF01582">
    <property type="entry name" value="TIR"/>
    <property type="match status" value="1"/>
</dbReference>
<comment type="catalytic activity">
    <reaction evidence="4">
        <text>NAD(+) + H2O = ADP-D-ribose + nicotinamide + H(+)</text>
        <dbReference type="Rhea" id="RHEA:16301"/>
        <dbReference type="ChEBI" id="CHEBI:15377"/>
        <dbReference type="ChEBI" id="CHEBI:15378"/>
        <dbReference type="ChEBI" id="CHEBI:17154"/>
        <dbReference type="ChEBI" id="CHEBI:57540"/>
        <dbReference type="ChEBI" id="CHEBI:57967"/>
        <dbReference type="EC" id="3.2.2.6"/>
    </reaction>
    <physiologicalReaction direction="left-to-right" evidence="4">
        <dbReference type="Rhea" id="RHEA:16302"/>
    </physiologicalReaction>
</comment>
<evidence type="ECO:0000256" key="2">
    <source>
        <dbReference type="ARBA" id="ARBA00022801"/>
    </source>
</evidence>
<evidence type="ECO:0000313" key="8">
    <source>
        <dbReference type="Proteomes" id="UP001642487"/>
    </source>
</evidence>
<dbReference type="SUPFAM" id="SSF52200">
    <property type="entry name" value="Toll/Interleukin receptor TIR domain"/>
    <property type="match status" value="1"/>
</dbReference>
<proteinExistence type="predicted"/>
<dbReference type="PANTHER" id="PTHR32009:SF39">
    <property type="entry name" value="TIR DOMAIN-CONTAINING PROTEIN"/>
    <property type="match status" value="1"/>
</dbReference>
<evidence type="ECO:0000313" key="7">
    <source>
        <dbReference type="EMBL" id="CAK9313995.1"/>
    </source>
</evidence>
<dbReference type="EMBL" id="OZ021745">
    <property type="protein sequence ID" value="CAK9313995.1"/>
    <property type="molecule type" value="Genomic_DNA"/>
</dbReference>
<feature type="region of interest" description="Disordered" evidence="5">
    <location>
        <begin position="1"/>
        <end position="20"/>
    </location>
</feature>